<feature type="compositionally biased region" description="Low complexity" evidence="1">
    <location>
        <begin position="33"/>
        <end position="42"/>
    </location>
</feature>
<sequence>MSSYENTAQGTHASLKRDEDLLVNKNAAGTTGGTTHQPGSTGASIGEKAKGLFAKGHGIGESLRGNATAAVDSFAGDNEAQRRDEELAAKGTRETLTGQFEKKGTANKTL</sequence>
<dbReference type="Proteomes" id="UP001283341">
    <property type="component" value="Unassembled WGS sequence"/>
</dbReference>
<feature type="compositionally biased region" description="Polar residues" evidence="1">
    <location>
        <begin position="1"/>
        <end position="12"/>
    </location>
</feature>
<reference evidence="2" key="2">
    <citation type="submission" date="2023-06" db="EMBL/GenBank/DDBJ databases">
        <authorList>
            <consortium name="Lawrence Berkeley National Laboratory"/>
            <person name="Haridas S."/>
            <person name="Hensen N."/>
            <person name="Bonometti L."/>
            <person name="Westerberg I."/>
            <person name="Brannstrom I.O."/>
            <person name="Guillou S."/>
            <person name="Cros-Aarteil S."/>
            <person name="Calhoun S."/>
            <person name="Kuo A."/>
            <person name="Mondo S."/>
            <person name="Pangilinan J."/>
            <person name="Riley R."/>
            <person name="Labutti K."/>
            <person name="Andreopoulos B."/>
            <person name="Lipzen A."/>
            <person name="Chen C."/>
            <person name="Yanf M."/>
            <person name="Daum C."/>
            <person name="Ng V."/>
            <person name="Clum A."/>
            <person name="Steindorff A."/>
            <person name="Ohm R."/>
            <person name="Martin F."/>
            <person name="Silar P."/>
            <person name="Natvig D."/>
            <person name="Lalanne C."/>
            <person name="Gautier V."/>
            <person name="Ament-Velasquez S.L."/>
            <person name="Kruys A."/>
            <person name="Hutchinson M.I."/>
            <person name="Powell A.J."/>
            <person name="Barry K."/>
            <person name="Miller A.N."/>
            <person name="Grigoriev I.V."/>
            <person name="Debuchy R."/>
            <person name="Gladieux P."/>
            <person name="Thoren M.H."/>
            <person name="Johannesson H."/>
        </authorList>
    </citation>
    <scope>NUCLEOTIDE SEQUENCE</scope>
    <source>
        <strain evidence="2">CBS 118394</strain>
    </source>
</reference>
<keyword evidence="3" id="KW-1185">Reference proteome</keyword>
<dbReference type="EMBL" id="JAUEDM010000004">
    <property type="protein sequence ID" value="KAK3318633.1"/>
    <property type="molecule type" value="Genomic_DNA"/>
</dbReference>
<evidence type="ECO:0000256" key="1">
    <source>
        <dbReference type="SAM" id="MobiDB-lite"/>
    </source>
</evidence>
<comment type="caution">
    <text evidence="2">The sequence shown here is derived from an EMBL/GenBank/DDBJ whole genome shotgun (WGS) entry which is preliminary data.</text>
</comment>
<accession>A0AAE0M4P6</accession>
<evidence type="ECO:0000313" key="3">
    <source>
        <dbReference type="Proteomes" id="UP001283341"/>
    </source>
</evidence>
<name>A0AAE0M4P6_9PEZI</name>
<reference evidence="2" key="1">
    <citation type="journal article" date="2023" name="Mol. Phylogenet. Evol.">
        <title>Genome-scale phylogeny and comparative genomics of the fungal order Sordariales.</title>
        <authorList>
            <person name="Hensen N."/>
            <person name="Bonometti L."/>
            <person name="Westerberg I."/>
            <person name="Brannstrom I.O."/>
            <person name="Guillou S."/>
            <person name="Cros-Aarteil S."/>
            <person name="Calhoun S."/>
            <person name="Haridas S."/>
            <person name="Kuo A."/>
            <person name="Mondo S."/>
            <person name="Pangilinan J."/>
            <person name="Riley R."/>
            <person name="LaButti K."/>
            <person name="Andreopoulos B."/>
            <person name="Lipzen A."/>
            <person name="Chen C."/>
            <person name="Yan M."/>
            <person name="Daum C."/>
            <person name="Ng V."/>
            <person name="Clum A."/>
            <person name="Steindorff A."/>
            <person name="Ohm R.A."/>
            <person name="Martin F."/>
            <person name="Silar P."/>
            <person name="Natvig D.O."/>
            <person name="Lalanne C."/>
            <person name="Gautier V."/>
            <person name="Ament-Velasquez S.L."/>
            <person name="Kruys A."/>
            <person name="Hutchinson M.I."/>
            <person name="Powell A.J."/>
            <person name="Barry K."/>
            <person name="Miller A.N."/>
            <person name="Grigoriev I.V."/>
            <person name="Debuchy R."/>
            <person name="Gladieux P."/>
            <person name="Hiltunen Thoren M."/>
            <person name="Johannesson H."/>
        </authorList>
    </citation>
    <scope>NUCLEOTIDE SEQUENCE</scope>
    <source>
        <strain evidence="2">CBS 118394</strain>
    </source>
</reference>
<gene>
    <name evidence="2" type="ORF">B0H66DRAFT_245654</name>
</gene>
<protein>
    <submittedName>
        <fullName evidence="2">Uncharacterized protein</fullName>
    </submittedName>
</protein>
<feature type="compositionally biased region" description="Basic and acidic residues" evidence="1">
    <location>
        <begin position="79"/>
        <end position="93"/>
    </location>
</feature>
<proteinExistence type="predicted"/>
<feature type="region of interest" description="Disordered" evidence="1">
    <location>
        <begin position="74"/>
        <end position="110"/>
    </location>
</feature>
<dbReference type="AlphaFoldDB" id="A0AAE0M4P6"/>
<evidence type="ECO:0000313" key="2">
    <source>
        <dbReference type="EMBL" id="KAK3318633.1"/>
    </source>
</evidence>
<feature type="region of interest" description="Disordered" evidence="1">
    <location>
        <begin position="1"/>
        <end position="46"/>
    </location>
</feature>
<organism evidence="2 3">
    <name type="scientific">Apodospora peruviana</name>
    <dbReference type="NCBI Taxonomy" id="516989"/>
    <lineage>
        <taxon>Eukaryota</taxon>
        <taxon>Fungi</taxon>
        <taxon>Dikarya</taxon>
        <taxon>Ascomycota</taxon>
        <taxon>Pezizomycotina</taxon>
        <taxon>Sordariomycetes</taxon>
        <taxon>Sordariomycetidae</taxon>
        <taxon>Sordariales</taxon>
        <taxon>Lasiosphaeriaceae</taxon>
        <taxon>Apodospora</taxon>
    </lineage>
</organism>